<dbReference type="OrthoDB" id="8116556at2"/>
<dbReference type="Proteomes" id="UP000184287">
    <property type="component" value="Unassembled WGS sequence"/>
</dbReference>
<dbReference type="AlphaFoldDB" id="A0A1M5GC98"/>
<dbReference type="GO" id="GO:0016747">
    <property type="term" value="F:acyltransferase activity, transferring groups other than amino-acyl groups"/>
    <property type="evidence" value="ECO:0007669"/>
    <property type="project" value="InterPro"/>
</dbReference>
<dbReference type="Gene3D" id="3.40.630.30">
    <property type="match status" value="1"/>
</dbReference>
<dbReference type="PROSITE" id="PS51186">
    <property type="entry name" value="GNAT"/>
    <property type="match status" value="1"/>
</dbReference>
<reference evidence="3" key="1">
    <citation type="submission" date="2016-11" db="EMBL/GenBank/DDBJ databases">
        <authorList>
            <person name="Varghese N."/>
            <person name="Submissions S."/>
        </authorList>
    </citation>
    <scope>NUCLEOTIDE SEQUENCE [LARGE SCALE GENOMIC DNA]</scope>
    <source>
        <strain evidence="3">DSM 16990</strain>
    </source>
</reference>
<name>A0A1M5GC98_9SPHI</name>
<dbReference type="STRING" id="288992.SAMN04488522_104154"/>
<keyword evidence="2" id="KW-0808">Transferase</keyword>
<accession>A0A1M5GC98</accession>
<dbReference type="RefSeq" id="WP_073232884.1">
    <property type="nucleotide sequence ID" value="NZ_FQUQ01000004.1"/>
</dbReference>
<proteinExistence type="predicted"/>
<sequence>MNEIIFRSMEIPEIEQIRTIDRTETIYESYEYKEGTLQLFPDFFQVDGWDEEELDDLIRCQYKILEEGGKVIGAFDQEILTAAVSIERKKRGALAEYCKMDMLYVSAAYRGKQIGQQLIREAKTTGKAFGAKKLYISATPTKATVDFYRKTGAILCQEIDPELFELQPLDIHLEIEIQENPPSGF</sequence>
<dbReference type="Pfam" id="PF00583">
    <property type="entry name" value="Acetyltransf_1"/>
    <property type="match status" value="1"/>
</dbReference>
<dbReference type="InterPro" id="IPR000182">
    <property type="entry name" value="GNAT_dom"/>
</dbReference>
<dbReference type="CDD" id="cd04301">
    <property type="entry name" value="NAT_SF"/>
    <property type="match status" value="1"/>
</dbReference>
<evidence type="ECO:0000259" key="1">
    <source>
        <dbReference type="PROSITE" id="PS51186"/>
    </source>
</evidence>
<gene>
    <name evidence="2" type="ORF">SAMN04488522_104154</name>
</gene>
<organism evidence="2 3">
    <name type="scientific">Pedobacter caeni</name>
    <dbReference type="NCBI Taxonomy" id="288992"/>
    <lineage>
        <taxon>Bacteria</taxon>
        <taxon>Pseudomonadati</taxon>
        <taxon>Bacteroidota</taxon>
        <taxon>Sphingobacteriia</taxon>
        <taxon>Sphingobacteriales</taxon>
        <taxon>Sphingobacteriaceae</taxon>
        <taxon>Pedobacter</taxon>
    </lineage>
</organism>
<dbReference type="EMBL" id="FQUQ01000004">
    <property type="protein sequence ID" value="SHG01319.1"/>
    <property type="molecule type" value="Genomic_DNA"/>
</dbReference>
<evidence type="ECO:0000313" key="2">
    <source>
        <dbReference type="EMBL" id="SHG01319.1"/>
    </source>
</evidence>
<feature type="domain" description="N-acetyltransferase" evidence="1">
    <location>
        <begin position="30"/>
        <end position="185"/>
    </location>
</feature>
<evidence type="ECO:0000313" key="3">
    <source>
        <dbReference type="Proteomes" id="UP000184287"/>
    </source>
</evidence>
<keyword evidence="3" id="KW-1185">Reference proteome</keyword>
<dbReference type="InterPro" id="IPR016181">
    <property type="entry name" value="Acyl_CoA_acyltransferase"/>
</dbReference>
<dbReference type="SUPFAM" id="SSF55729">
    <property type="entry name" value="Acyl-CoA N-acyltransferases (Nat)"/>
    <property type="match status" value="1"/>
</dbReference>
<protein>
    <submittedName>
        <fullName evidence="2">Predicted N-acetyltransferase YhbS</fullName>
    </submittedName>
</protein>